<dbReference type="InterPro" id="IPR053853">
    <property type="entry name" value="FitA-like_RHH"/>
</dbReference>
<evidence type="ECO:0000313" key="2">
    <source>
        <dbReference type="EMBL" id="WML90858.1"/>
    </source>
</evidence>
<keyword evidence="3" id="KW-1185">Reference proteome</keyword>
<dbReference type="GO" id="GO:0003677">
    <property type="term" value="F:DNA binding"/>
    <property type="evidence" value="ECO:0007669"/>
    <property type="project" value="UniProtKB-KW"/>
</dbReference>
<dbReference type="InterPro" id="IPR013321">
    <property type="entry name" value="Arc_rbn_hlx_hlx"/>
</dbReference>
<evidence type="ECO:0000259" key="1">
    <source>
        <dbReference type="Pfam" id="PF22513"/>
    </source>
</evidence>
<accession>A0ABY9MQN0</accession>
<dbReference type="Pfam" id="PF22513">
    <property type="entry name" value="FitA-like_RHH"/>
    <property type="match status" value="1"/>
</dbReference>
<dbReference type="Gene3D" id="1.10.1220.10">
    <property type="entry name" value="Met repressor-like"/>
    <property type="match status" value="1"/>
</dbReference>
<sequence length="70" mass="7941">MTKPESKRASPYPLRIESSLKQWAEERAKQNGRSMNAEIIQILREVKEGVAEQAAYERGRLAGIQQAMNP</sequence>
<dbReference type="EMBL" id="CP133218">
    <property type="protein sequence ID" value="WML90858.1"/>
    <property type="molecule type" value="Genomic_DNA"/>
</dbReference>
<gene>
    <name evidence="2" type="ORF">RCF98_00550</name>
</gene>
<evidence type="ECO:0000313" key="3">
    <source>
        <dbReference type="Proteomes" id="UP001236657"/>
    </source>
</evidence>
<name>A0ABY9MQN0_9GAMM</name>
<proteinExistence type="predicted"/>
<keyword evidence="2" id="KW-0238">DNA-binding</keyword>
<feature type="domain" description="Antitoxin FitA-like ribbon-helix-helix" evidence="1">
    <location>
        <begin position="19"/>
        <end position="45"/>
    </location>
</feature>
<organism evidence="2 3">
    <name type="scientific">Thiothrix lacustris</name>
    <dbReference type="NCBI Taxonomy" id="525917"/>
    <lineage>
        <taxon>Bacteria</taxon>
        <taxon>Pseudomonadati</taxon>
        <taxon>Pseudomonadota</taxon>
        <taxon>Gammaproteobacteria</taxon>
        <taxon>Thiotrichales</taxon>
        <taxon>Thiotrichaceae</taxon>
        <taxon>Thiothrix</taxon>
    </lineage>
</organism>
<dbReference type="SUPFAM" id="SSF47598">
    <property type="entry name" value="Ribbon-helix-helix"/>
    <property type="match status" value="1"/>
</dbReference>
<reference evidence="2 3" key="1">
    <citation type="submission" date="2023-08" db="EMBL/GenBank/DDBJ databases">
        <title>New molecular markers tilS and rpoB for phylogenetic and monitoring studies of the genus Thiothrix biodiversity.</title>
        <authorList>
            <person name="Ravin N.V."/>
            <person name="Smolyakov D."/>
            <person name="Markov N.D."/>
            <person name="Beletsky A.V."/>
            <person name="Mardanov A.V."/>
            <person name="Rudenko T.S."/>
            <person name="Grabovich M.Y."/>
        </authorList>
    </citation>
    <scope>NUCLEOTIDE SEQUENCE [LARGE SCALE GENOMIC DNA]</scope>
    <source>
        <strain evidence="2 3">MK1</strain>
    </source>
</reference>
<dbReference type="RefSeq" id="WP_308895442.1">
    <property type="nucleotide sequence ID" value="NZ_CP133218.1"/>
</dbReference>
<protein>
    <submittedName>
        <fullName evidence="2">Arc family DNA-binding protein</fullName>
    </submittedName>
</protein>
<dbReference type="InterPro" id="IPR010985">
    <property type="entry name" value="Ribbon_hlx_hlx"/>
</dbReference>
<dbReference type="Proteomes" id="UP001236657">
    <property type="component" value="Chromosome"/>
</dbReference>